<dbReference type="InterPro" id="IPR000620">
    <property type="entry name" value="EamA_dom"/>
</dbReference>
<feature type="transmembrane region" description="Helical" evidence="1">
    <location>
        <begin position="135"/>
        <end position="155"/>
    </location>
</feature>
<evidence type="ECO:0000259" key="2">
    <source>
        <dbReference type="Pfam" id="PF00892"/>
    </source>
</evidence>
<keyword evidence="1" id="KW-1133">Transmembrane helix</keyword>
<feature type="domain" description="EamA" evidence="2">
    <location>
        <begin position="163"/>
        <end position="296"/>
    </location>
</feature>
<dbReference type="SUPFAM" id="SSF103481">
    <property type="entry name" value="Multidrug resistance efflux transporter EmrE"/>
    <property type="match status" value="2"/>
</dbReference>
<comment type="caution">
    <text evidence="3">The sequence shown here is derived from an EMBL/GenBank/DDBJ whole genome shotgun (WGS) entry which is preliminary data.</text>
</comment>
<feature type="transmembrane region" description="Helical" evidence="1">
    <location>
        <begin position="161"/>
        <end position="180"/>
    </location>
</feature>
<feature type="transmembrane region" description="Helical" evidence="1">
    <location>
        <begin position="280"/>
        <end position="296"/>
    </location>
</feature>
<feature type="transmembrane region" description="Helical" evidence="1">
    <location>
        <begin position="254"/>
        <end position="274"/>
    </location>
</feature>
<dbReference type="Proteomes" id="UP000179076">
    <property type="component" value="Unassembled WGS sequence"/>
</dbReference>
<evidence type="ECO:0000313" key="4">
    <source>
        <dbReference type="Proteomes" id="UP000179076"/>
    </source>
</evidence>
<feature type="transmembrane region" description="Helical" evidence="1">
    <location>
        <begin position="192"/>
        <end position="213"/>
    </location>
</feature>
<feature type="transmembrane region" description="Helical" evidence="1">
    <location>
        <begin position="225"/>
        <end position="247"/>
    </location>
</feature>
<dbReference type="AlphaFoldDB" id="A0A1F6UZ30"/>
<dbReference type="InterPro" id="IPR037185">
    <property type="entry name" value="EmrE-like"/>
</dbReference>
<feature type="transmembrane region" description="Helical" evidence="1">
    <location>
        <begin position="50"/>
        <end position="67"/>
    </location>
</feature>
<keyword evidence="1" id="KW-0472">Membrane</keyword>
<evidence type="ECO:0000256" key="1">
    <source>
        <dbReference type="SAM" id="Phobius"/>
    </source>
</evidence>
<feature type="transmembrane region" description="Helical" evidence="1">
    <location>
        <begin position="19"/>
        <end position="38"/>
    </location>
</feature>
<sequence>MSSPLVNAPAARDATTHRLWAFIALLGGGAALGLSPIFVRLSDVGPTASAFWRLALALPVLWLWVTMHRPKRANVRPPLLNASVLAGVFFAADLGVWHWSITYTTVANSTLLANFAPIFVTLGGWWLFRQHVSGTFIVAMIAALIGTTFLVGPSFALGGQYVLGDALGLLTAVFYAGYMLSIKRARETVSTATLMAFSTTVSVVLLFPVALLSPQPILPAGLEGWLVLLGLALVSQVLGQSLIAYAFAHLSAALSSVTVLIQPMVATLLAWMLFSEALGLVQLLGGVLVLAGIFIARRSE</sequence>
<organism evidence="3 4">
    <name type="scientific">Candidatus Muproteobacteria bacterium RBG_16_60_9</name>
    <dbReference type="NCBI Taxonomy" id="1817755"/>
    <lineage>
        <taxon>Bacteria</taxon>
        <taxon>Pseudomonadati</taxon>
        <taxon>Pseudomonadota</taxon>
        <taxon>Candidatus Muproteobacteria</taxon>
    </lineage>
</organism>
<dbReference type="EMBL" id="MFSP01000171">
    <property type="protein sequence ID" value="OGI62655.1"/>
    <property type="molecule type" value="Genomic_DNA"/>
</dbReference>
<gene>
    <name evidence="3" type="ORF">A2W18_02765</name>
</gene>
<keyword evidence="1" id="KW-0812">Transmembrane</keyword>
<feature type="domain" description="EamA" evidence="2">
    <location>
        <begin position="20"/>
        <end position="151"/>
    </location>
</feature>
<proteinExistence type="predicted"/>
<name>A0A1F6UZ30_9PROT</name>
<evidence type="ECO:0000313" key="3">
    <source>
        <dbReference type="EMBL" id="OGI62655.1"/>
    </source>
</evidence>
<feature type="transmembrane region" description="Helical" evidence="1">
    <location>
        <begin position="79"/>
        <end position="99"/>
    </location>
</feature>
<accession>A0A1F6UZ30</accession>
<dbReference type="Pfam" id="PF00892">
    <property type="entry name" value="EamA"/>
    <property type="match status" value="2"/>
</dbReference>
<protein>
    <recommendedName>
        <fullName evidence="2">EamA domain-containing protein</fullName>
    </recommendedName>
</protein>
<dbReference type="PANTHER" id="PTHR22911">
    <property type="entry name" value="ACYL-MALONYL CONDENSING ENZYME-RELATED"/>
    <property type="match status" value="1"/>
</dbReference>
<dbReference type="PANTHER" id="PTHR22911:SF76">
    <property type="entry name" value="EAMA DOMAIN-CONTAINING PROTEIN"/>
    <property type="match status" value="1"/>
</dbReference>
<dbReference type="GO" id="GO:0016020">
    <property type="term" value="C:membrane"/>
    <property type="evidence" value="ECO:0007669"/>
    <property type="project" value="InterPro"/>
</dbReference>
<feature type="transmembrane region" description="Helical" evidence="1">
    <location>
        <begin position="111"/>
        <end position="128"/>
    </location>
</feature>
<reference evidence="3 4" key="1">
    <citation type="journal article" date="2016" name="Nat. Commun.">
        <title>Thousands of microbial genomes shed light on interconnected biogeochemical processes in an aquifer system.</title>
        <authorList>
            <person name="Anantharaman K."/>
            <person name="Brown C.T."/>
            <person name="Hug L.A."/>
            <person name="Sharon I."/>
            <person name="Castelle C.J."/>
            <person name="Probst A.J."/>
            <person name="Thomas B.C."/>
            <person name="Singh A."/>
            <person name="Wilkins M.J."/>
            <person name="Karaoz U."/>
            <person name="Brodie E.L."/>
            <person name="Williams K.H."/>
            <person name="Hubbard S.S."/>
            <person name="Banfield J.F."/>
        </authorList>
    </citation>
    <scope>NUCLEOTIDE SEQUENCE [LARGE SCALE GENOMIC DNA]</scope>
</reference>